<dbReference type="InParanoid" id="A0A251V5F0"/>
<evidence type="ECO:0000313" key="2">
    <source>
        <dbReference type="EMBL" id="OTG30326.1"/>
    </source>
</evidence>
<evidence type="ECO:0000256" key="1">
    <source>
        <dbReference type="SAM" id="MobiDB-lite"/>
    </source>
</evidence>
<dbReference type="Proteomes" id="UP000215914">
    <property type="component" value="Chromosome 3"/>
</dbReference>
<accession>A0A251V5F0</accession>
<dbReference type="EMBL" id="CM007892">
    <property type="protein sequence ID" value="OTG30326.1"/>
    <property type="molecule type" value="Genomic_DNA"/>
</dbReference>
<proteinExistence type="predicted"/>
<reference evidence="3" key="1">
    <citation type="journal article" date="2017" name="Nature">
        <title>The sunflower genome provides insights into oil metabolism, flowering and Asterid evolution.</title>
        <authorList>
            <person name="Badouin H."/>
            <person name="Gouzy J."/>
            <person name="Grassa C.J."/>
            <person name="Murat F."/>
            <person name="Staton S.E."/>
            <person name="Cottret L."/>
            <person name="Lelandais-Briere C."/>
            <person name="Owens G.L."/>
            <person name="Carrere S."/>
            <person name="Mayjonade B."/>
            <person name="Legrand L."/>
            <person name="Gill N."/>
            <person name="Kane N.C."/>
            <person name="Bowers J.E."/>
            <person name="Hubner S."/>
            <person name="Bellec A."/>
            <person name="Berard A."/>
            <person name="Berges H."/>
            <person name="Blanchet N."/>
            <person name="Boniface M.C."/>
            <person name="Brunel D."/>
            <person name="Catrice O."/>
            <person name="Chaidir N."/>
            <person name="Claudel C."/>
            <person name="Donnadieu C."/>
            <person name="Faraut T."/>
            <person name="Fievet G."/>
            <person name="Helmstetter N."/>
            <person name="King M."/>
            <person name="Knapp S.J."/>
            <person name="Lai Z."/>
            <person name="Le Paslier M.C."/>
            <person name="Lippi Y."/>
            <person name="Lorenzon L."/>
            <person name="Mandel J.R."/>
            <person name="Marage G."/>
            <person name="Marchand G."/>
            <person name="Marquand E."/>
            <person name="Bret-Mestries E."/>
            <person name="Morien E."/>
            <person name="Nambeesan S."/>
            <person name="Nguyen T."/>
            <person name="Pegot-Espagnet P."/>
            <person name="Pouilly N."/>
            <person name="Raftis F."/>
            <person name="Sallet E."/>
            <person name="Schiex T."/>
            <person name="Thomas J."/>
            <person name="Vandecasteele C."/>
            <person name="Vares D."/>
            <person name="Vear F."/>
            <person name="Vautrin S."/>
            <person name="Crespi M."/>
            <person name="Mangin B."/>
            <person name="Burke J.M."/>
            <person name="Salse J."/>
            <person name="Munos S."/>
            <person name="Vincourt P."/>
            <person name="Rieseberg L.H."/>
            <person name="Langlade N.B."/>
        </authorList>
    </citation>
    <scope>NUCLEOTIDE SEQUENCE [LARGE SCALE GENOMIC DNA]</scope>
    <source>
        <strain evidence="3">cv. SF193</strain>
    </source>
</reference>
<organism evidence="2 3">
    <name type="scientific">Helianthus annuus</name>
    <name type="common">Common sunflower</name>
    <dbReference type="NCBI Taxonomy" id="4232"/>
    <lineage>
        <taxon>Eukaryota</taxon>
        <taxon>Viridiplantae</taxon>
        <taxon>Streptophyta</taxon>
        <taxon>Embryophyta</taxon>
        <taxon>Tracheophyta</taxon>
        <taxon>Spermatophyta</taxon>
        <taxon>Magnoliopsida</taxon>
        <taxon>eudicotyledons</taxon>
        <taxon>Gunneridae</taxon>
        <taxon>Pentapetalae</taxon>
        <taxon>asterids</taxon>
        <taxon>campanulids</taxon>
        <taxon>Asterales</taxon>
        <taxon>Asteraceae</taxon>
        <taxon>Asteroideae</taxon>
        <taxon>Heliantheae alliance</taxon>
        <taxon>Heliantheae</taxon>
        <taxon>Helianthus</taxon>
    </lineage>
</organism>
<name>A0A251V5F0_HELAN</name>
<sequence>MCSQNLIHSQGLVRPNSFSSSKPTHKCKNSLSVSLSLPLSLSLSNICTDNTYKQQSTSYPLFTFPCPIPLSIGDRSRAPGTPSANATRPGRHTPPPPRFFLNLSYNTLLLD</sequence>
<keyword evidence="3" id="KW-1185">Reference proteome</keyword>
<evidence type="ECO:0000313" key="3">
    <source>
        <dbReference type="Proteomes" id="UP000215914"/>
    </source>
</evidence>
<gene>
    <name evidence="2" type="ORF">HannXRQ_Chr03g0063231</name>
</gene>
<dbReference type="AlphaFoldDB" id="A0A251V5F0"/>
<feature type="region of interest" description="Disordered" evidence="1">
    <location>
        <begin position="73"/>
        <end position="98"/>
    </location>
</feature>
<protein>
    <submittedName>
        <fullName evidence="2">Uncharacterized protein</fullName>
    </submittedName>
</protein>